<evidence type="ECO:0000313" key="1">
    <source>
        <dbReference type="EMBL" id="SVC17731.1"/>
    </source>
</evidence>
<dbReference type="SUPFAM" id="SSF53383">
    <property type="entry name" value="PLP-dependent transferases"/>
    <property type="match status" value="1"/>
</dbReference>
<dbReference type="InterPro" id="IPR015421">
    <property type="entry name" value="PyrdxlP-dep_Trfase_major"/>
</dbReference>
<gene>
    <name evidence="1" type="ORF">METZ01_LOCUS270585</name>
</gene>
<dbReference type="EMBL" id="UINC01077530">
    <property type="protein sequence ID" value="SVC17731.1"/>
    <property type="molecule type" value="Genomic_DNA"/>
</dbReference>
<dbReference type="AlphaFoldDB" id="A0A382K4Z0"/>
<reference evidence="1" key="1">
    <citation type="submission" date="2018-05" db="EMBL/GenBank/DDBJ databases">
        <authorList>
            <person name="Lanie J.A."/>
            <person name="Ng W.-L."/>
            <person name="Kazmierczak K.M."/>
            <person name="Andrzejewski T.M."/>
            <person name="Davidsen T.M."/>
            <person name="Wayne K.J."/>
            <person name="Tettelin H."/>
            <person name="Glass J.I."/>
            <person name="Rusch D."/>
            <person name="Podicherti R."/>
            <person name="Tsui H.-C.T."/>
            <person name="Winkler M.E."/>
        </authorList>
    </citation>
    <scope>NUCLEOTIDE SEQUENCE</scope>
</reference>
<dbReference type="InterPro" id="IPR015424">
    <property type="entry name" value="PyrdxlP-dep_Trfase"/>
</dbReference>
<organism evidence="1">
    <name type="scientific">marine metagenome</name>
    <dbReference type="NCBI Taxonomy" id="408172"/>
    <lineage>
        <taxon>unclassified sequences</taxon>
        <taxon>metagenomes</taxon>
        <taxon>ecological metagenomes</taxon>
    </lineage>
</organism>
<dbReference type="Pfam" id="PF01041">
    <property type="entry name" value="DegT_DnrJ_EryC1"/>
    <property type="match status" value="1"/>
</dbReference>
<sequence length="46" mass="5200">MISYGKQAIDQIDINSVVKVLKSNWLTQGPAVEEFEKDLKIFFGAK</sequence>
<name>A0A382K4Z0_9ZZZZ</name>
<dbReference type="InterPro" id="IPR000653">
    <property type="entry name" value="DegT/StrS_aminotransferase"/>
</dbReference>
<protein>
    <submittedName>
        <fullName evidence="1">Uncharacterized protein</fullName>
    </submittedName>
</protein>
<feature type="non-terminal residue" evidence="1">
    <location>
        <position position="46"/>
    </location>
</feature>
<proteinExistence type="predicted"/>
<accession>A0A382K4Z0</accession>
<dbReference type="Gene3D" id="3.40.640.10">
    <property type="entry name" value="Type I PLP-dependent aspartate aminotransferase-like (Major domain)"/>
    <property type="match status" value="1"/>
</dbReference>